<dbReference type="Proteomes" id="UP001179876">
    <property type="component" value="Unassembled WGS sequence"/>
</dbReference>
<dbReference type="EMBL" id="JAMBLG020000096">
    <property type="protein sequence ID" value="MGC5605177.1"/>
    <property type="molecule type" value="Genomic_DNA"/>
</dbReference>
<organism evidence="1 2">
    <name type="scientific">Klebsiella pneumoniae subsp. pneumoniae</name>
    <dbReference type="NCBI Taxonomy" id="72407"/>
    <lineage>
        <taxon>Bacteria</taxon>
        <taxon>Pseudomonadati</taxon>
        <taxon>Pseudomonadota</taxon>
        <taxon>Gammaproteobacteria</taxon>
        <taxon>Enterobacterales</taxon>
        <taxon>Enterobacteriaceae</taxon>
        <taxon>Klebsiella/Raoultella group</taxon>
        <taxon>Klebsiella</taxon>
        <taxon>Klebsiella pneumoniae complex</taxon>
    </lineage>
</organism>
<gene>
    <name evidence="1" type="ORF">M3242_028365</name>
</gene>
<feature type="non-terminal residue" evidence="1">
    <location>
        <position position="1"/>
    </location>
</feature>
<sequence length="140" mass="15542">AARLNRWAIVERGRALTSLPTDDASAYRALVRHPPPRARWVGPPRPRDSVEGRPVSGGLSARTAAYALTVLSALFRWLNEQRYVLANPIAGVKVRGHALRPALDTARGFTVGEWLLLRAIADGMEWSYGWSDPAAQRLRY</sequence>
<protein>
    <submittedName>
        <fullName evidence="1">Integrase</fullName>
    </submittedName>
</protein>
<name>A0ACC7QR36_KLEPN</name>
<evidence type="ECO:0000313" key="2">
    <source>
        <dbReference type="Proteomes" id="UP001179876"/>
    </source>
</evidence>
<comment type="caution">
    <text evidence="1">The sequence shown here is derived from an EMBL/GenBank/DDBJ whole genome shotgun (WGS) entry which is preliminary data.</text>
</comment>
<evidence type="ECO:0000313" key="1">
    <source>
        <dbReference type="EMBL" id="MGC5605177.1"/>
    </source>
</evidence>
<reference evidence="1" key="2">
    <citation type="submission" date="2025-04" db="EMBL/GenBank/DDBJ databases">
        <authorList>
            <person name="Halder G."/>
            <person name="Ray Khan U."/>
            <person name="Dutta S."/>
        </authorList>
    </citation>
    <scope>NUCLEOTIDE SEQUENCE</scope>
    <source>
        <strain evidence="1">APCOLR130</strain>
    </source>
</reference>
<accession>A0ACC7QR36</accession>
<proteinExistence type="predicted"/>
<feature type="non-terminal residue" evidence="1">
    <location>
        <position position="140"/>
    </location>
</feature>
<reference evidence="1" key="1">
    <citation type="journal article" date="2025" name="Microbiol. Spectr.">
        <title>Antimicrobial resistance and phylogenetic lineages of KPC-2-producing blood-borne Klebsiella pneumoniae subsp. pneumoniae from Kolkata, India during 2015-2024: Emergence of Klebsiella pneumoniae subsp. pneumoniae with blaKPC-2, blaNDM, and blaOXA-48-like triple carbapenemases.</title>
        <authorList>
            <person name="Halder G."/>
            <person name="Chaudhuri B.N."/>
            <person name="Veeraraghavan B."/>
            <person name="Denny P."/>
            <person name="Dutta P."/>
            <person name="Chakraborty M."/>
            <person name="Khan U.R."/>
            <person name="Ganguly S.S."/>
            <person name="Mandal S."/>
            <person name="Upadhyaya Y.P."/>
            <person name="Biswas B."/>
            <person name="Chakraborty A."/>
            <person name="Maiti S."/>
            <person name="Mondal H."/>
            <person name="Pal S."/>
            <person name="Dutta S."/>
        </authorList>
    </citation>
    <scope>NUCLEOTIDE SEQUENCE</scope>
    <source>
        <strain evidence="1">APCOLR130</strain>
    </source>
</reference>